<evidence type="ECO:0000313" key="4">
    <source>
        <dbReference type="Proteomes" id="UP001595975"/>
    </source>
</evidence>
<keyword evidence="2" id="KW-1133">Transmembrane helix</keyword>
<sequence length="225" mass="23017">MTTSTHATRALRAAVFTALAVPLSALGQVVITGRPLPLILVVAATAVVFLAAAALAGGERRLSQIAAVMVPVELLLNTTFNLGQTSCGPALGGDLPARGMNLLVCGGGSVDGSSLLYGQLGHSGRLAPAATQLLLLLVHLVIALAAAAWLRLGDAALSGLARALRALRQAVAAPLRALVVLLVPAPARPVLRVPLPVSDRRRPRREDVVLSPAPRRGPPLLAPSC</sequence>
<dbReference type="EMBL" id="JBHSOF010000046">
    <property type="protein sequence ID" value="MFC5666803.1"/>
    <property type="molecule type" value="Genomic_DNA"/>
</dbReference>
<evidence type="ECO:0008006" key="5">
    <source>
        <dbReference type="Google" id="ProtNLM"/>
    </source>
</evidence>
<keyword evidence="2" id="KW-0812">Transmembrane</keyword>
<feature type="compositionally biased region" description="Pro residues" evidence="1">
    <location>
        <begin position="215"/>
        <end position="225"/>
    </location>
</feature>
<evidence type="ECO:0000313" key="3">
    <source>
        <dbReference type="EMBL" id="MFC5666803.1"/>
    </source>
</evidence>
<comment type="caution">
    <text evidence="3">The sequence shown here is derived from an EMBL/GenBank/DDBJ whole genome shotgun (WGS) entry which is preliminary data.</text>
</comment>
<feature type="transmembrane region" description="Helical" evidence="2">
    <location>
        <begin position="133"/>
        <end position="150"/>
    </location>
</feature>
<gene>
    <name evidence="3" type="ORF">ACFP3U_28035</name>
</gene>
<evidence type="ECO:0000256" key="2">
    <source>
        <dbReference type="SAM" id="Phobius"/>
    </source>
</evidence>
<name>A0ABW0XAS2_9ACTN</name>
<dbReference type="Proteomes" id="UP001595975">
    <property type="component" value="Unassembled WGS sequence"/>
</dbReference>
<keyword evidence="4" id="KW-1185">Reference proteome</keyword>
<accession>A0ABW0XAS2</accession>
<protein>
    <recommendedName>
        <fullName evidence="5">Integral membrane protein</fullName>
    </recommendedName>
</protein>
<reference evidence="4" key="1">
    <citation type="journal article" date="2019" name="Int. J. Syst. Evol. Microbiol.">
        <title>The Global Catalogue of Microorganisms (GCM) 10K type strain sequencing project: providing services to taxonomists for standard genome sequencing and annotation.</title>
        <authorList>
            <consortium name="The Broad Institute Genomics Platform"/>
            <consortium name="The Broad Institute Genome Sequencing Center for Infectious Disease"/>
            <person name="Wu L."/>
            <person name="Ma J."/>
        </authorList>
    </citation>
    <scope>NUCLEOTIDE SEQUENCE [LARGE SCALE GENOMIC DNA]</scope>
    <source>
        <strain evidence="4">CGMCC 4.1437</strain>
    </source>
</reference>
<evidence type="ECO:0000256" key="1">
    <source>
        <dbReference type="SAM" id="MobiDB-lite"/>
    </source>
</evidence>
<feature type="transmembrane region" description="Helical" evidence="2">
    <location>
        <begin position="37"/>
        <end position="56"/>
    </location>
</feature>
<organism evidence="3 4">
    <name type="scientific">Kitasatospora misakiensis</name>
    <dbReference type="NCBI Taxonomy" id="67330"/>
    <lineage>
        <taxon>Bacteria</taxon>
        <taxon>Bacillati</taxon>
        <taxon>Actinomycetota</taxon>
        <taxon>Actinomycetes</taxon>
        <taxon>Kitasatosporales</taxon>
        <taxon>Streptomycetaceae</taxon>
        <taxon>Kitasatospora</taxon>
    </lineage>
</organism>
<feature type="region of interest" description="Disordered" evidence="1">
    <location>
        <begin position="204"/>
        <end position="225"/>
    </location>
</feature>
<proteinExistence type="predicted"/>
<keyword evidence="2" id="KW-0472">Membrane</keyword>
<dbReference type="RefSeq" id="WP_380228499.1">
    <property type="nucleotide sequence ID" value="NZ_JBHSOF010000046.1"/>
</dbReference>